<evidence type="ECO:0000256" key="2">
    <source>
        <dbReference type="ARBA" id="ARBA00010581"/>
    </source>
</evidence>
<reference evidence="9" key="2">
    <citation type="submission" date="2023-01" db="EMBL/GenBank/DDBJ databases">
        <title>Draft genome sequence of Litoribrevibacter albus strain NBRC 110071.</title>
        <authorList>
            <person name="Sun Q."/>
            <person name="Mori K."/>
        </authorList>
    </citation>
    <scope>NUCLEOTIDE SEQUENCE</scope>
    <source>
        <strain evidence="9">NBRC 110071</strain>
    </source>
</reference>
<comment type="caution">
    <text evidence="9">The sequence shown here is derived from an EMBL/GenBank/DDBJ whole genome shotgun (WGS) entry which is preliminary data.</text>
</comment>
<feature type="transmembrane region" description="Helical" evidence="7">
    <location>
        <begin position="103"/>
        <end position="121"/>
    </location>
</feature>
<comment type="subcellular location">
    <subcellularLocation>
        <location evidence="6">Cell membrane</location>
        <topology evidence="6">Multi-pass membrane protein</topology>
    </subcellularLocation>
    <subcellularLocation>
        <location evidence="1">Membrane</location>
        <topology evidence="1">Multi-pass membrane protein</topology>
    </subcellularLocation>
</comment>
<protein>
    <submittedName>
        <fullName evidence="9">Cytochrome C oxidase subunit</fullName>
    </submittedName>
</protein>
<feature type="transmembrane region" description="Helical" evidence="7">
    <location>
        <begin position="186"/>
        <end position="204"/>
    </location>
</feature>
<feature type="transmembrane region" description="Helical" evidence="7">
    <location>
        <begin position="29"/>
        <end position="52"/>
    </location>
</feature>
<evidence type="ECO:0000256" key="3">
    <source>
        <dbReference type="ARBA" id="ARBA00022692"/>
    </source>
</evidence>
<dbReference type="GO" id="GO:0004129">
    <property type="term" value="F:cytochrome-c oxidase activity"/>
    <property type="evidence" value="ECO:0007669"/>
    <property type="project" value="InterPro"/>
</dbReference>
<accession>A0AA37SA17</accession>
<evidence type="ECO:0000313" key="10">
    <source>
        <dbReference type="Proteomes" id="UP001161389"/>
    </source>
</evidence>
<feature type="transmembrane region" description="Helical" evidence="7">
    <location>
        <begin position="72"/>
        <end position="91"/>
    </location>
</feature>
<evidence type="ECO:0000256" key="7">
    <source>
        <dbReference type="SAM" id="Phobius"/>
    </source>
</evidence>
<feature type="domain" description="Heme-copper oxidase subunit III family profile" evidence="8">
    <location>
        <begin position="29"/>
        <end position="205"/>
    </location>
</feature>
<sequence length="205" mass="23327">MTYTSPQTTPQALAGDELLKTSKPLPGDLAIWFFILAELAVFSIFFVAYAFVRLNNLEMFQEGFHHLNRTAGVINTLALITSSYFVVRAVIEAHQGNQRGCSRWLNWALVCGAVYVVVKLWEYSETLDAGFSLHTNTFYMFYFFLTFFHFAHVLLGMVVLAILSFKSRQGAYSGEEVAVVESGASYWHMIDLLWIILFPLVYVLH</sequence>
<dbReference type="Proteomes" id="UP001161389">
    <property type="component" value="Unassembled WGS sequence"/>
</dbReference>
<dbReference type="EMBL" id="BSNM01000011">
    <property type="protein sequence ID" value="GLQ31085.1"/>
    <property type="molecule type" value="Genomic_DNA"/>
</dbReference>
<reference evidence="9" key="1">
    <citation type="journal article" date="2014" name="Int. J. Syst. Evol. Microbiol.">
        <title>Complete genome sequence of Corynebacterium casei LMG S-19264T (=DSM 44701T), isolated from a smear-ripened cheese.</title>
        <authorList>
            <consortium name="US DOE Joint Genome Institute (JGI-PGF)"/>
            <person name="Walter F."/>
            <person name="Albersmeier A."/>
            <person name="Kalinowski J."/>
            <person name="Ruckert C."/>
        </authorList>
    </citation>
    <scope>NUCLEOTIDE SEQUENCE</scope>
    <source>
        <strain evidence="9">NBRC 110071</strain>
    </source>
</reference>
<gene>
    <name evidence="9" type="ORF">GCM10007876_15640</name>
</gene>
<dbReference type="AlphaFoldDB" id="A0AA37SA17"/>
<evidence type="ECO:0000256" key="1">
    <source>
        <dbReference type="ARBA" id="ARBA00004141"/>
    </source>
</evidence>
<dbReference type="CDD" id="cd02862">
    <property type="entry name" value="NorE_like"/>
    <property type="match status" value="1"/>
</dbReference>
<dbReference type="InterPro" id="IPR035973">
    <property type="entry name" value="Cyt_c_oxidase_su3-like_sf"/>
</dbReference>
<dbReference type="Pfam" id="PF00510">
    <property type="entry name" value="COX3"/>
    <property type="match status" value="1"/>
</dbReference>
<organism evidence="9 10">
    <name type="scientific">Litoribrevibacter albus</name>
    <dbReference type="NCBI Taxonomy" id="1473156"/>
    <lineage>
        <taxon>Bacteria</taxon>
        <taxon>Pseudomonadati</taxon>
        <taxon>Pseudomonadota</taxon>
        <taxon>Gammaproteobacteria</taxon>
        <taxon>Oceanospirillales</taxon>
        <taxon>Oceanospirillaceae</taxon>
        <taxon>Litoribrevibacter</taxon>
    </lineage>
</organism>
<keyword evidence="4 7" id="KW-1133">Transmembrane helix</keyword>
<dbReference type="RefSeq" id="WP_284380570.1">
    <property type="nucleotide sequence ID" value="NZ_BSNM01000011.1"/>
</dbReference>
<dbReference type="Gene3D" id="1.20.120.80">
    <property type="entry name" value="Cytochrome c oxidase, subunit III, four-helix bundle"/>
    <property type="match status" value="1"/>
</dbReference>
<keyword evidence="10" id="KW-1185">Reference proteome</keyword>
<proteinExistence type="inferred from homology"/>
<evidence type="ECO:0000256" key="5">
    <source>
        <dbReference type="ARBA" id="ARBA00023136"/>
    </source>
</evidence>
<evidence type="ECO:0000313" key="9">
    <source>
        <dbReference type="EMBL" id="GLQ31085.1"/>
    </source>
</evidence>
<evidence type="ECO:0000256" key="4">
    <source>
        <dbReference type="ARBA" id="ARBA00022989"/>
    </source>
</evidence>
<dbReference type="SUPFAM" id="SSF81452">
    <property type="entry name" value="Cytochrome c oxidase subunit III-like"/>
    <property type="match status" value="1"/>
</dbReference>
<evidence type="ECO:0000256" key="6">
    <source>
        <dbReference type="RuleBase" id="RU003376"/>
    </source>
</evidence>
<dbReference type="GO" id="GO:0005886">
    <property type="term" value="C:plasma membrane"/>
    <property type="evidence" value="ECO:0007669"/>
    <property type="project" value="UniProtKB-SubCell"/>
</dbReference>
<dbReference type="PANTHER" id="PTHR11403">
    <property type="entry name" value="CYTOCHROME C OXIDASE SUBUNIT III"/>
    <property type="match status" value="1"/>
</dbReference>
<dbReference type="GO" id="GO:0019646">
    <property type="term" value="P:aerobic electron transport chain"/>
    <property type="evidence" value="ECO:0007669"/>
    <property type="project" value="InterPro"/>
</dbReference>
<dbReference type="PROSITE" id="PS50253">
    <property type="entry name" value="COX3"/>
    <property type="match status" value="1"/>
</dbReference>
<evidence type="ECO:0000259" key="8">
    <source>
        <dbReference type="PROSITE" id="PS50253"/>
    </source>
</evidence>
<dbReference type="InterPro" id="IPR013833">
    <property type="entry name" value="Cyt_c_oxidase_su3_a-hlx"/>
</dbReference>
<dbReference type="PANTHER" id="PTHR11403:SF6">
    <property type="entry name" value="NITRIC OXIDE REDUCTASE SUBUNIT E"/>
    <property type="match status" value="1"/>
</dbReference>
<keyword evidence="3 6" id="KW-0812">Transmembrane</keyword>
<dbReference type="InterPro" id="IPR024791">
    <property type="entry name" value="Cyt_c/ubiquinol_Oxase_su3"/>
</dbReference>
<name>A0AA37SA17_9GAMM</name>
<dbReference type="InterPro" id="IPR000298">
    <property type="entry name" value="Cyt_c_oxidase-like_su3"/>
</dbReference>
<keyword evidence="5 7" id="KW-0472">Membrane</keyword>
<comment type="similarity">
    <text evidence="2 6">Belongs to the cytochrome c oxidase subunit 3 family.</text>
</comment>
<feature type="transmembrane region" description="Helical" evidence="7">
    <location>
        <begin position="141"/>
        <end position="165"/>
    </location>
</feature>